<dbReference type="EMBL" id="BART01034620">
    <property type="protein sequence ID" value="GAH06379.1"/>
    <property type="molecule type" value="Genomic_DNA"/>
</dbReference>
<name>X1DN06_9ZZZZ</name>
<sequence>MEPGKETRAKVGIYDKLIKYDQRLAYTTRITFSPWDVDPKRERHLLLTTRAIQTRDEKAAWCKSFEAQRPSLRAFPKPPASGYGLGDRWEKQVLQRLRYAAEKAAECEAEIRRSERLRTVSEVPSEAWDQEEKPGSNKAYTRKSRRLR</sequence>
<reference evidence="2" key="1">
    <citation type="journal article" date="2014" name="Front. Microbiol.">
        <title>High frequency of phylogenetically diverse reductive dehalogenase-homologous genes in deep subseafloor sedimentary metagenomes.</title>
        <authorList>
            <person name="Kawai M."/>
            <person name="Futagami T."/>
            <person name="Toyoda A."/>
            <person name="Takaki Y."/>
            <person name="Nishi S."/>
            <person name="Hori S."/>
            <person name="Arai W."/>
            <person name="Tsubouchi T."/>
            <person name="Morono Y."/>
            <person name="Uchiyama I."/>
            <person name="Ito T."/>
            <person name="Fujiyama A."/>
            <person name="Inagaki F."/>
            <person name="Takami H."/>
        </authorList>
    </citation>
    <scope>NUCLEOTIDE SEQUENCE</scope>
    <source>
        <strain evidence="2">Expedition CK06-06</strain>
    </source>
</reference>
<evidence type="ECO:0000256" key="1">
    <source>
        <dbReference type="SAM" id="MobiDB-lite"/>
    </source>
</evidence>
<feature type="non-terminal residue" evidence="2">
    <location>
        <position position="148"/>
    </location>
</feature>
<gene>
    <name evidence="2" type="ORF">S01H4_59112</name>
</gene>
<dbReference type="AlphaFoldDB" id="X1DN06"/>
<comment type="caution">
    <text evidence="2">The sequence shown here is derived from an EMBL/GenBank/DDBJ whole genome shotgun (WGS) entry which is preliminary data.</text>
</comment>
<accession>X1DN06</accession>
<protein>
    <submittedName>
        <fullName evidence="2">Uncharacterized protein</fullName>
    </submittedName>
</protein>
<proteinExistence type="predicted"/>
<feature type="region of interest" description="Disordered" evidence="1">
    <location>
        <begin position="119"/>
        <end position="148"/>
    </location>
</feature>
<evidence type="ECO:0000313" key="2">
    <source>
        <dbReference type="EMBL" id="GAH06379.1"/>
    </source>
</evidence>
<organism evidence="2">
    <name type="scientific">marine sediment metagenome</name>
    <dbReference type="NCBI Taxonomy" id="412755"/>
    <lineage>
        <taxon>unclassified sequences</taxon>
        <taxon>metagenomes</taxon>
        <taxon>ecological metagenomes</taxon>
    </lineage>
</organism>